<comment type="subcellular location">
    <subcellularLocation>
        <location evidence="1">Membrane</location>
        <topology evidence="1">Multi-pass membrane protein</topology>
    </subcellularLocation>
</comment>
<accession>A0A9Q1KPU3</accession>
<dbReference type="AlphaFoldDB" id="A0A9Q1KPU3"/>
<dbReference type="GO" id="GO:0008195">
    <property type="term" value="F:phosphatidate phosphatase activity"/>
    <property type="evidence" value="ECO:0007669"/>
    <property type="project" value="TreeGrafter"/>
</dbReference>
<dbReference type="GO" id="GO:0006644">
    <property type="term" value="P:phospholipid metabolic process"/>
    <property type="evidence" value="ECO:0007669"/>
    <property type="project" value="InterPro"/>
</dbReference>
<dbReference type="PANTHER" id="PTHR10165">
    <property type="entry name" value="LIPID PHOSPHATE PHOSPHATASE"/>
    <property type="match status" value="1"/>
</dbReference>
<protein>
    <recommendedName>
        <fullName evidence="8">Phosphatidic acid phosphatase type 2/haloperoxidase domain-containing protein</fullName>
    </recommendedName>
</protein>
<evidence type="ECO:0000256" key="4">
    <source>
        <dbReference type="ARBA" id="ARBA00022801"/>
    </source>
</evidence>
<dbReference type="GO" id="GO:0046839">
    <property type="term" value="P:phospholipid dephosphorylation"/>
    <property type="evidence" value="ECO:0007669"/>
    <property type="project" value="TreeGrafter"/>
</dbReference>
<evidence type="ECO:0000256" key="1">
    <source>
        <dbReference type="ARBA" id="ARBA00004141"/>
    </source>
</evidence>
<name>A0A9Q1KPU3_9CARY</name>
<dbReference type="OrthoDB" id="10030083at2759"/>
<dbReference type="Pfam" id="PF01569">
    <property type="entry name" value="PAP2"/>
    <property type="match status" value="1"/>
</dbReference>
<reference evidence="9" key="1">
    <citation type="submission" date="2022-04" db="EMBL/GenBank/DDBJ databases">
        <title>Carnegiea gigantea Genome sequencing and assembly v2.</title>
        <authorList>
            <person name="Copetti D."/>
            <person name="Sanderson M.J."/>
            <person name="Burquez A."/>
            <person name="Wojciechowski M.F."/>
        </authorList>
    </citation>
    <scope>NUCLEOTIDE SEQUENCE</scope>
    <source>
        <strain evidence="9">SGP5-SGP5p</strain>
        <tissue evidence="9">Aerial part</tissue>
    </source>
</reference>
<feature type="transmembrane region" description="Helical" evidence="7">
    <location>
        <begin position="111"/>
        <end position="132"/>
    </location>
</feature>
<evidence type="ECO:0000259" key="8">
    <source>
        <dbReference type="SMART" id="SM00014"/>
    </source>
</evidence>
<dbReference type="InterPro" id="IPR043216">
    <property type="entry name" value="PAP-like"/>
</dbReference>
<organism evidence="9 10">
    <name type="scientific">Carnegiea gigantea</name>
    <dbReference type="NCBI Taxonomy" id="171969"/>
    <lineage>
        <taxon>Eukaryota</taxon>
        <taxon>Viridiplantae</taxon>
        <taxon>Streptophyta</taxon>
        <taxon>Embryophyta</taxon>
        <taxon>Tracheophyta</taxon>
        <taxon>Spermatophyta</taxon>
        <taxon>Magnoliopsida</taxon>
        <taxon>eudicotyledons</taxon>
        <taxon>Gunneridae</taxon>
        <taxon>Pentapetalae</taxon>
        <taxon>Caryophyllales</taxon>
        <taxon>Cactineae</taxon>
        <taxon>Cactaceae</taxon>
        <taxon>Cactoideae</taxon>
        <taxon>Echinocereeae</taxon>
        <taxon>Carnegiea</taxon>
    </lineage>
</organism>
<keyword evidence="10" id="KW-1185">Reference proteome</keyword>
<evidence type="ECO:0000256" key="7">
    <source>
        <dbReference type="SAM" id="Phobius"/>
    </source>
</evidence>
<dbReference type="Proteomes" id="UP001153076">
    <property type="component" value="Unassembled WGS sequence"/>
</dbReference>
<keyword evidence="3 7" id="KW-0812">Transmembrane</keyword>
<evidence type="ECO:0000256" key="3">
    <source>
        <dbReference type="ARBA" id="ARBA00022692"/>
    </source>
</evidence>
<dbReference type="SMART" id="SM00014">
    <property type="entry name" value="acidPPc"/>
    <property type="match status" value="1"/>
</dbReference>
<gene>
    <name evidence="9" type="ORF">Cgig2_031659</name>
</gene>
<feature type="transmembrane region" description="Helical" evidence="7">
    <location>
        <begin position="71"/>
        <end position="91"/>
    </location>
</feature>
<feature type="transmembrane region" description="Helical" evidence="7">
    <location>
        <begin position="144"/>
        <end position="162"/>
    </location>
</feature>
<feature type="transmembrane region" description="Helical" evidence="7">
    <location>
        <begin position="235"/>
        <end position="254"/>
    </location>
</feature>
<dbReference type="FunFam" id="1.20.144.10:FF:000001">
    <property type="entry name" value="Lipid phosphate phosphatase 2"/>
    <property type="match status" value="1"/>
</dbReference>
<comment type="similarity">
    <text evidence="2">Belongs to the PA-phosphatase related phosphoesterase family.</text>
</comment>
<sequence>MPSMRLGLETMIYEKRPFLPLTLAIGHEAKPRCGMWNVMVQQDQATMELEMRAYTIEAHGATVARTHLHDWLILILLAGIVVLLYFIEPFYRYISKDMMTNLKYPLKPNAIPVWSVPIYAVVLPIIVFVIRYCKRKDVHDLHHAILGILYSVVITGVFTEAIKDSVGRPRPNFFWRCFPDGEEAYDGIGNVVCHGDHSIVKEGYKSFPSGHTSCLGFLSLYLSGKIKAFDQAGHAAKLCIVLLPLLAAALVAVSRVDDYWHHWQDVFAGALIGWGPYAYFKAVEQDARAGPPASAADVRADGDGSSDSCLSLVHQQQDHKITME</sequence>
<evidence type="ECO:0000256" key="2">
    <source>
        <dbReference type="ARBA" id="ARBA00008816"/>
    </source>
</evidence>
<dbReference type="EMBL" id="JAKOGI010000036">
    <property type="protein sequence ID" value="KAJ8447605.1"/>
    <property type="molecule type" value="Genomic_DNA"/>
</dbReference>
<proteinExistence type="inferred from homology"/>
<dbReference type="InterPro" id="IPR036938">
    <property type="entry name" value="PAP2/HPO_sf"/>
</dbReference>
<comment type="caution">
    <text evidence="9">The sequence shown here is derived from an EMBL/GenBank/DDBJ whole genome shotgun (WGS) entry which is preliminary data.</text>
</comment>
<keyword evidence="4" id="KW-0378">Hydrolase</keyword>
<dbReference type="SUPFAM" id="SSF48317">
    <property type="entry name" value="Acid phosphatase/Vanadium-dependent haloperoxidase"/>
    <property type="match status" value="1"/>
</dbReference>
<dbReference type="CDD" id="cd03390">
    <property type="entry name" value="PAP2_containing_1_like"/>
    <property type="match status" value="1"/>
</dbReference>
<dbReference type="Gene3D" id="1.20.144.10">
    <property type="entry name" value="Phosphatidic acid phosphatase type 2/haloperoxidase"/>
    <property type="match status" value="1"/>
</dbReference>
<keyword evidence="6 7" id="KW-0472">Membrane</keyword>
<dbReference type="GO" id="GO:0016020">
    <property type="term" value="C:membrane"/>
    <property type="evidence" value="ECO:0007669"/>
    <property type="project" value="UniProtKB-SubCell"/>
</dbReference>
<evidence type="ECO:0000313" key="10">
    <source>
        <dbReference type="Proteomes" id="UP001153076"/>
    </source>
</evidence>
<dbReference type="PANTHER" id="PTHR10165:SF203">
    <property type="entry name" value="LIPID PHOSPHATE PHOSPHATASE 3, CHLOROPLASTIC-RELATED"/>
    <property type="match status" value="1"/>
</dbReference>
<evidence type="ECO:0000256" key="6">
    <source>
        <dbReference type="ARBA" id="ARBA00023136"/>
    </source>
</evidence>
<dbReference type="InterPro" id="IPR000326">
    <property type="entry name" value="PAP2/HPO"/>
</dbReference>
<evidence type="ECO:0000313" key="9">
    <source>
        <dbReference type="EMBL" id="KAJ8447605.1"/>
    </source>
</evidence>
<evidence type="ECO:0000256" key="5">
    <source>
        <dbReference type="ARBA" id="ARBA00022989"/>
    </source>
</evidence>
<feature type="domain" description="Phosphatidic acid phosphatase type 2/haloperoxidase" evidence="8">
    <location>
        <begin position="146"/>
        <end position="281"/>
    </location>
</feature>
<keyword evidence="5 7" id="KW-1133">Transmembrane helix</keyword>